<dbReference type="EMBL" id="JANIBK010000015">
    <property type="protein sequence ID" value="MCQ8127742.1"/>
    <property type="molecule type" value="Genomic_DNA"/>
</dbReference>
<organism evidence="1 2">
    <name type="scientific">Methylomonas rivi</name>
    <dbReference type="NCBI Taxonomy" id="2952226"/>
    <lineage>
        <taxon>Bacteria</taxon>
        <taxon>Pseudomonadati</taxon>
        <taxon>Pseudomonadota</taxon>
        <taxon>Gammaproteobacteria</taxon>
        <taxon>Methylococcales</taxon>
        <taxon>Methylococcaceae</taxon>
        <taxon>Methylomonas</taxon>
    </lineage>
</organism>
<dbReference type="RefSeq" id="WP_256614091.1">
    <property type="nucleotide sequence ID" value="NZ_JANIBK010000015.1"/>
</dbReference>
<dbReference type="Pfam" id="PF07073">
    <property type="entry name" value="ROF"/>
    <property type="match status" value="1"/>
</dbReference>
<dbReference type="Gene3D" id="2.30.30.400">
    <property type="entry name" value="Rof-like"/>
    <property type="match status" value="1"/>
</dbReference>
<proteinExistence type="predicted"/>
<dbReference type="Proteomes" id="UP001524586">
    <property type="component" value="Unassembled WGS sequence"/>
</dbReference>
<keyword evidence="2" id="KW-1185">Reference proteome</keyword>
<gene>
    <name evidence="1" type="ORF">NP596_04640</name>
</gene>
<evidence type="ECO:0000313" key="1">
    <source>
        <dbReference type="EMBL" id="MCQ8127742.1"/>
    </source>
</evidence>
<accession>A0ABT1U1N4</accession>
<dbReference type="InterPro" id="IPR038626">
    <property type="entry name" value="Rof-like_sf"/>
</dbReference>
<dbReference type="InterPro" id="IPR009778">
    <property type="entry name" value="ROF"/>
</dbReference>
<dbReference type="SUPFAM" id="SSF101744">
    <property type="entry name" value="Rof/RNase P subunit-like"/>
    <property type="match status" value="1"/>
</dbReference>
<reference evidence="1 2" key="1">
    <citation type="submission" date="2022-07" db="EMBL/GenBank/DDBJ databases">
        <title>Methylomonas rivi sp. nov., Methylomonas rosea sp. nov., Methylomonas aureus sp. nov. and Methylomonas subterranea sp. nov., four novel methanotrophs isolated from a freshwater creek and the deep terrestrial subsurface.</title>
        <authorList>
            <person name="Abin C."/>
            <person name="Sankaranarayanan K."/>
            <person name="Garner C."/>
            <person name="Sindelar R."/>
            <person name="Kotary K."/>
            <person name="Garner R."/>
            <person name="Barclay S."/>
            <person name="Lawson P."/>
            <person name="Krumholz L."/>
        </authorList>
    </citation>
    <scope>NUCLEOTIDE SEQUENCE [LARGE SCALE GENOMIC DNA]</scope>
    <source>
        <strain evidence="1 2">WSC-6</strain>
    </source>
</reference>
<dbReference type="InterPro" id="IPR023534">
    <property type="entry name" value="Rof/RNase_P-like"/>
</dbReference>
<name>A0ABT1U1N4_9GAMM</name>
<sequence>MGKCTIACDLHDFIEIACLYHYRLKLTFKDQQTMEGKAVDTLTSAEKREYLIIDNGQRQQIELNQLKKLQVLTPNAQFKEVVF</sequence>
<comment type="caution">
    <text evidence="1">The sequence shown here is derived from an EMBL/GenBank/DDBJ whole genome shotgun (WGS) entry which is preliminary data.</text>
</comment>
<evidence type="ECO:0000313" key="2">
    <source>
        <dbReference type="Proteomes" id="UP001524586"/>
    </source>
</evidence>
<protein>
    <submittedName>
        <fullName evidence="1">Rho-binding antiterminator</fullName>
    </submittedName>
</protein>